<dbReference type="AlphaFoldDB" id="F0ZUB9"/>
<gene>
    <name evidence="1" type="ORF">DICPUDRAFT_81704</name>
</gene>
<reference evidence="2" key="1">
    <citation type="journal article" date="2011" name="Genome Biol.">
        <title>Comparative genomics of the social amoebae Dictyostelium discoideum and Dictyostelium purpureum.</title>
        <authorList>
            <consortium name="US DOE Joint Genome Institute (JGI-PGF)"/>
            <person name="Sucgang R."/>
            <person name="Kuo A."/>
            <person name="Tian X."/>
            <person name="Salerno W."/>
            <person name="Parikh A."/>
            <person name="Feasley C.L."/>
            <person name="Dalin E."/>
            <person name="Tu H."/>
            <person name="Huang E."/>
            <person name="Barry K."/>
            <person name="Lindquist E."/>
            <person name="Shapiro H."/>
            <person name="Bruce D."/>
            <person name="Schmutz J."/>
            <person name="Salamov A."/>
            <person name="Fey P."/>
            <person name="Gaudet P."/>
            <person name="Anjard C."/>
            <person name="Babu M.M."/>
            <person name="Basu S."/>
            <person name="Bushmanova Y."/>
            <person name="van der Wel H."/>
            <person name="Katoh-Kurasawa M."/>
            <person name="Dinh C."/>
            <person name="Coutinho P.M."/>
            <person name="Saito T."/>
            <person name="Elias M."/>
            <person name="Schaap P."/>
            <person name="Kay R.R."/>
            <person name="Henrissat B."/>
            <person name="Eichinger L."/>
            <person name="Rivero F."/>
            <person name="Putnam N.H."/>
            <person name="West C.M."/>
            <person name="Loomis W.F."/>
            <person name="Chisholm R.L."/>
            <person name="Shaulsky G."/>
            <person name="Strassmann J.E."/>
            <person name="Queller D.C."/>
            <person name="Kuspa A."/>
            <person name="Grigoriev I.V."/>
        </authorList>
    </citation>
    <scope>NUCLEOTIDE SEQUENCE [LARGE SCALE GENOMIC DNA]</scope>
    <source>
        <strain evidence="2">QSDP1</strain>
    </source>
</reference>
<evidence type="ECO:0000313" key="2">
    <source>
        <dbReference type="Proteomes" id="UP000001064"/>
    </source>
</evidence>
<accession>F0ZUB9</accession>
<protein>
    <submittedName>
        <fullName evidence="1">Uncharacterized protein</fullName>
    </submittedName>
</protein>
<organism evidence="1 2">
    <name type="scientific">Dictyostelium purpureum</name>
    <name type="common">Slime mold</name>
    <dbReference type="NCBI Taxonomy" id="5786"/>
    <lineage>
        <taxon>Eukaryota</taxon>
        <taxon>Amoebozoa</taxon>
        <taxon>Evosea</taxon>
        <taxon>Eumycetozoa</taxon>
        <taxon>Dictyostelia</taxon>
        <taxon>Dictyosteliales</taxon>
        <taxon>Dictyosteliaceae</taxon>
        <taxon>Dictyostelium</taxon>
    </lineage>
</organism>
<feature type="non-terminal residue" evidence="1">
    <location>
        <position position="1"/>
    </location>
</feature>
<dbReference type="GeneID" id="10508962"/>
<dbReference type="Proteomes" id="UP000001064">
    <property type="component" value="Unassembled WGS sequence"/>
</dbReference>
<dbReference type="VEuPathDB" id="AmoebaDB:DICPUDRAFT_81704"/>
<dbReference type="RefSeq" id="XP_003291022.1">
    <property type="nucleotide sequence ID" value="XM_003290974.1"/>
</dbReference>
<keyword evidence="2" id="KW-1185">Reference proteome</keyword>
<name>F0ZUB9_DICPU</name>
<evidence type="ECO:0000313" key="1">
    <source>
        <dbReference type="EMBL" id="EGC32450.1"/>
    </source>
</evidence>
<dbReference type="InParanoid" id="F0ZUB9"/>
<dbReference type="EMBL" id="GL871192">
    <property type="protein sequence ID" value="EGC32450.1"/>
    <property type="molecule type" value="Genomic_DNA"/>
</dbReference>
<dbReference type="KEGG" id="dpp:DICPUDRAFT_81704"/>
<sequence>MDINTIINNKDFNQLKLLLLNDFSLYKKISPKSFKILFDIKNNNDKSKELYHITIKILSITLKENCIHLLFPQEKILIFNELFDFITNESYIIDLRVYCLQIIPMIFKKKKEYIGLVKDIIYTCFKNENGKPIRTNIINLILNKDNFLVNEHGYYNPNWDSFYFLDFFLSSVLKEYFLNLSEDDQDNGEYDTLVEYLNKILEYLIKLYKGNKSEIIDSNSYLNSIKSILNFIVFLKTSKRIDNIKKNIIELLSTIVRESDEISDIYILNIFMDFKRILGNDLNTFFEEHYLILKEQKMKTSSTESPIIIIYLGFFKNKGPYYFLRDLYYNFIEEFLEIFLSKDDFKNIHFIIEIVSPLPSKEIAQKYFLLLLDLVNKKEKILNIDYFKCLNIFLDNNKLQLDKSILNDHQFQLNILKRMDYFLEEKNDELCEIISKKLGEYMPVLHYKYISLVIIDKPPINSSSKNYDLFLHPIVNILENDYDYFNEFLTHKQCHSFISNLKKVLFLSSCSVKLINLFFASQLCKNKSILSTEKKSLATTYIESFQKDFERHFNSLILINKPMNREFIVGFLTLTFLIYNLIKIIPENNLSLPYVKEITQILSPFQ</sequence>
<proteinExistence type="predicted"/>